<evidence type="ECO:0000313" key="2">
    <source>
        <dbReference type="EMBL" id="MPM81252.1"/>
    </source>
</evidence>
<dbReference type="PROSITE" id="PS51163">
    <property type="entry name" value="YRDC"/>
    <property type="match status" value="1"/>
</dbReference>
<reference evidence="2" key="1">
    <citation type="submission" date="2019-08" db="EMBL/GenBank/DDBJ databases">
        <authorList>
            <person name="Kucharzyk K."/>
            <person name="Murdoch R.W."/>
            <person name="Higgins S."/>
            <person name="Loffler F."/>
        </authorList>
    </citation>
    <scope>NUCLEOTIDE SEQUENCE</scope>
</reference>
<sequence>MARYFDVHPENPQPRALDQVARILQDSGVIAYATDSGFALGALLGNHAGADRIREIRHLDDRHHLTVVVSEFAQLGRYVQMDNWVFRAIKAATPGPYTFILPASREVPRAMQHPKKRTIGVRVPAHTAALALLDRIGEPLVSSTLILPGAEEPMADGWQINEEIGHLIDAVYDSGDAGRTPTTVVDLTGAEPEILRQGGGDPELFVP</sequence>
<organism evidence="2">
    <name type="scientific">bioreactor metagenome</name>
    <dbReference type="NCBI Taxonomy" id="1076179"/>
    <lineage>
        <taxon>unclassified sequences</taxon>
        <taxon>metagenomes</taxon>
        <taxon>ecological metagenomes</taxon>
    </lineage>
</organism>
<dbReference type="GO" id="GO:0003725">
    <property type="term" value="F:double-stranded RNA binding"/>
    <property type="evidence" value="ECO:0007669"/>
    <property type="project" value="InterPro"/>
</dbReference>
<protein>
    <recommendedName>
        <fullName evidence="1">YrdC-like domain-containing protein</fullName>
    </recommendedName>
</protein>
<dbReference type="InterPro" id="IPR052532">
    <property type="entry name" value="SUA5_domain"/>
</dbReference>
<feature type="domain" description="YrdC-like" evidence="1">
    <location>
        <begin position="14"/>
        <end position="200"/>
    </location>
</feature>
<comment type="caution">
    <text evidence="2">The sequence shown here is derived from an EMBL/GenBank/DDBJ whole genome shotgun (WGS) entry which is preliminary data.</text>
</comment>
<dbReference type="PANTHER" id="PTHR42828">
    <property type="entry name" value="DHBP SYNTHASE RIBB-LIKE ALPHA/BETA DOMAIN-CONTAINING PROTEIN"/>
    <property type="match status" value="1"/>
</dbReference>
<dbReference type="NCBIfam" id="TIGR00057">
    <property type="entry name" value="L-threonylcarbamoyladenylate synthase"/>
    <property type="match status" value="1"/>
</dbReference>
<dbReference type="InterPro" id="IPR006070">
    <property type="entry name" value="Sua5-like_dom"/>
</dbReference>
<proteinExistence type="predicted"/>
<name>A0A645CX23_9ZZZZ</name>
<dbReference type="EMBL" id="VSSQ01030648">
    <property type="protein sequence ID" value="MPM81252.1"/>
    <property type="molecule type" value="Genomic_DNA"/>
</dbReference>
<accession>A0A645CX23</accession>
<dbReference type="AlphaFoldDB" id="A0A645CX23"/>
<dbReference type="InterPro" id="IPR017945">
    <property type="entry name" value="DHBP_synth_RibB-like_a/b_dom"/>
</dbReference>
<gene>
    <name evidence="2" type="primary">yciO_9</name>
    <name evidence="2" type="ORF">SDC9_128304</name>
</gene>
<dbReference type="SUPFAM" id="SSF55821">
    <property type="entry name" value="YrdC/RibB"/>
    <property type="match status" value="1"/>
</dbReference>
<dbReference type="Pfam" id="PF01300">
    <property type="entry name" value="Sua5_yciO_yrdC"/>
    <property type="match status" value="1"/>
</dbReference>
<dbReference type="Gene3D" id="3.90.870.10">
    <property type="entry name" value="DHBP synthase"/>
    <property type="match status" value="1"/>
</dbReference>
<evidence type="ECO:0000259" key="1">
    <source>
        <dbReference type="PROSITE" id="PS51163"/>
    </source>
</evidence>
<dbReference type="PANTHER" id="PTHR42828:SF3">
    <property type="entry name" value="THREONYLCARBAMOYL-AMP SYNTHASE"/>
    <property type="match status" value="1"/>
</dbReference>